<evidence type="ECO:0000259" key="1">
    <source>
        <dbReference type="Pfam" id="PF12697"/>
    </source>
</evidence>
<comment type="caution">
    <text evidence="2">The sequence shown here is derived from an EMBL/GenBank/DDBJ whole genome shotgun (WGS) entry which is preliminary data.</text>
</comment>
<dbReference type="InterPro" id="IPR029058">
    <property type="entry name" value="AB_hydrolase_fold"/>
</dbReference>
<evidence type="ECO:0000313" key="3">
    <source>
        <dbReference type="Proteomes" id="UP001464387"/>
    </source>
</evidence>
<gene>
    <name evidence="2" type="ORF">NKI33_12370</name>
</gene>
<dbReference type="EMBL" id="JAMYPJ010000014">
    <property type="protein sequence ID" value="MER8933760.1"/>
    <property type="molecule type" value="Genomic_DNA"/>
</dbReference>
<dbReference type="Gene3D" id="3.40.50.1820">
    <property type="entry name" value="alpha/beta hydrolase"/>
    <property type="match status" value="1"/>
</dbReference>
<proteinExistence type="predicted"/>
<dbReference type="SUPFAM" id="SSF53474">
    <property type="entry name" value="alpha/beta-Hydrolases"/>
    <property type="match status" value="1"/>
</dbReference>
<evidence type="ECO:0000313" key="2">
    <source>
        <dbReference type="EMBL" id="MER8933760.1"/>
    </source>
</evidence>
<sequence>MSNHEGFCDFFYAAPDGLRLHARVYGEANSGHWPVVCLPGLTRNARDFHELALRLSTGSDPRKVVAFDYRGRGQSAYDPDLSHYNVGVEAGDVLAGLAALGIEEAAFIGTSRGGLIIHVLGALRPAALKAIVLNDIGPVIEPAGLAHIQSYLERTPKPKTVAEVTDAQRSVHGKDFPLLTDADWTRMVAALYRETDLGLLPDFDPRLVDTVAGLDLSQPLPALWPQFDALAAIPLLAIRGANSRLLSVDTLRRMRERHPMMDTITVEGQGHAPFLETGSLPDDITAFLARAERQGGSKQEAEGQILTPCFYACSTGLLFLFD</sequence>
<organism evidence="2 3">
    <name type="scientific">Mesorhizobium opportunistum</name>
    <dbReference type="NCBI Taxonomy" id="593909"/>
    <lineage>
        <taxon>Bacteria</taxon>
        <taxon>Pseudomonadati</taxon>
        <taxon>Pseudomonadota</taxon>
        <taxon>Alphaproteobacteria</taxon>
        <taxon>Hyphomicrobiales</taxon>
        <taxon>Phyllobacteriaceae</taxon>
        <taxon>Mesorhizobium</taxon>
    </lineage>
</organism>
<dbReference type="GO" id="GO:0016787">
    <property type="term" value="F:hydrolase activity"/>
    <property type="evidence" value="ECO:0007669"/>
    <property type="project" value="UniProtKB-KW"/>
</dbReference>
<protein>
    <submittedName>
        <fullName evidence="2">Alpha/beta hydrolase</fullName>
    </submittedName>
</protein>
<accession>A0ABV1YF42</accession>
<dbReference type="RefSeq" id="WP_287275053.1">
    <property type="nucleotide sequence ID" value="NZ_JAMYMY010000017.1"/>
</dbReference>
<keyword evidence="3" id="KW-1185">Reference proteome</keyword>
<feature type="domain" description="AB hydrolase-1" evidence="1">
    <location>
        <begin position="35"/>
        <end position="276"/>
    </location>
</feature>
<dbReference type="PANTHER" id="PTHR43194:SF2">
    <property type="entry name" value="PEROXISOMAL MEMBRANE PROTEIN LPX1"/>
    <property type="match status" value="1"/>
</dbReference>
<reference evidence="2 3" key="1">
    <citation type="journal article" date="2024" name="Proc. Natl. Acad. Sci. U.S.A.">
        <title>The evolutionary genomics of adaptation to stress in wild rhizobium bacteria.</title>
        <authorList>
            <person name="Kehlet-Delgado H."/>
            <person name="Montoya A.P."/>
            <person name="Jensen K.T."/>
            <person name="Wendlandt C.E."/>
            <person name="Dexheimer C."/>
            <person name="Roberts M."/>
            <person name="Torres Martinez L."/>
            <person name="Friesen M.L."/>
            <person name="Griffitts J.S."/>
            <person name="Porter S.S."/>
        </authorList>
    </citation>
    <scope>NUCLEOTIDE SEQUENCE [LARGE SCALE GENOMIC DNA]</scope>
    <source>
        <strain evidence="2 3">M0729</strain>
    </source>
</reference>
<dbReference type="InterPro" id="IPR000073">
    <property type="entry name" value="AB_hydrolase_1"/>
</dbReference>
<keyword evidence="2" id="KW-0378">Hydrolase</keyword>
<dbReference type="Pfam" id="PF12697">
    <property type="entry name" value="Abhydrolase_6"/>
    <property type="match status" value="1"/>
</dbReference>
<name>A0ABV1YF42_9HYPH</name>
<dbReference type="PANTHER" id="PTHR43194">
    <property type="entry name" value="HYDROLASE ALPHA/BETA FOLD FAMILY"/>
    <property type="match status" value="1"/>
</dbReference>
<dbReference type="Proteomes" id="UP001464387">
    <property type="component" value="Unassembled WGS sequence"/>
</dbReference>
<dbReference type="InterPro" id="IPR050228">
    <property type="entry name" value="Carboxylesterase_BioH"/>
</dbReference>